<dbReference type="Gene3D" id="3.30.60.300">
    <property type="match status" value="1"/>
</dbReference>
<dbReference type="InterPro" id="IPR036920">
    <property type="entry name" value="Ribosomal_uL16_sf"/>
</dbReference>
<dbReference type="Ensembl" id="ENSACAT00000056175.1">
    <property type="protein sequence ID" value="ENSACAP00000038902.1"/>
    <property type="gene ID" value="ENSACAG00000042931.1"/>
</dbReference>
<keyword evidence="2" id="KW-0689">Ribosomal protein</keyword>
<reference evidence="4 5" key="1">
    <citation type="submission" date="2009-12" db="EMBL/GenBank/DDBJ databases">
        <title>The Genome Sequence of Anolis carolinensis (Green Anole Lizard).</title>
        <authorList>
            <consortium name="The Genome Sequencing Platform"/>
            <person name="Di Palma F."/>
            <person name="Alfoldi J."/>
            <person name="Heiman D."/>
            <person name="Young S."/>
            <person name="Grabherr M."/>
            <person name="Johnson J."/>
            <person name="Lander E.S."/>
            <person name="Lindblad-Toh K."/>
        </authorList>
    </citation>
    <scope>NUCLEOTIDE SEQUENCE [LARGE SCALE GENOMIC DNA]</scope>
    <source>
        <strain evidence="4 5">JBL SC #1</strain>
    </source>
</reference>
<reference evidence="4" key="2">
    <citation type="submission" date="2025-05" db="UniProtKB">
        <authorList>
            <consortium name="Ensembl"/>
        </authorList>
    </citation>
    <scope>IDENTIFICATION</scope>
</reference>
<sequence length="101" mass="11800">MHGAFGKTQETVAHTHIGQVIMSIRTKVQNKEHVIKILPRAKFKFPGHQKIHISKKWGFVKFNADKFEEMVPEKHLIPDGCRVKYILRRGPLDKWHVLLHS</sequence>
<protein>
    <recommendedName>
        <fullName evidence="6">Ribosomal protein L10e/L16 domain-containing protein</fullName>
    </recommendedName>
</protein>
<dbReference type="GO" id="GO:0006412">
    <property type="term" value="P:translation"/>
    <property type="evidence" value="ECO:0000318"/>
    <property type="project" value="GO_Central"/>
</dbReference>
<dbReference type="FunFam" id="3.30.60.300:FF:000001">
    <property type="entry name" value="60S ribosomal protein L10"/>
    <property type="match status" value="1"/>
</dbReference>
<name>A0A803TZ20_ANOCA</name>
<accession>A0A803TZ20</accession>
<proteinExistence type="inferred from homology"/>
<dbReference type="AlphaFoldDB" id="A0A803TZ20"/>
<organism evidence="4 5">
    <name type="scientific">Anolis carolinensis</name>
    <name type="common">Green anole</name>
    <name type="synonym">American chameleon</name>
    <dbReference type="NCBI Taxonomy" id="28377"/>
    <lineage>
        <taxon>Eukaryota</taxon>
        <taxon>Metazoa</taxon>
        <taxon>Chordata</taxon>
        <taxon>Craniata</taxon>
        <taxon>Vertebrata</taxon>
        <taxon>Euteleostomi</taxon>
        <taxon>Lepidosauria</taxon>
        <taxon>Squamata</taxon>
        <taxon>Bifurcata</taxon>
        <taxon>Unidentata</taxon>
        <taxon>Episquamata</taxon>
        <taxon>Toxicofera</taxon>
        <taxon>Iguania</taxon>
        <taxon>Dactyloidae</taxon>
        <taxon>Anolis</taxon>
    </lineage>
</organism>
<comment type="similarity">
    <text evidence="1">Belongs to the universal ribosomal protein uL16 family.</text>
</comment>
<dbReference type="InterPro" id="IPR047873">
    <property type="entry name" value="Ribosomal_uL16"/>
</dbReference>
<keyword evidence="5" id="KW-1185">Reference proteome</keyword>
<evidence type="ECO:0000256" key="3">
    <source>
        <dbReference type="ARBA" id="ARBA00023274"/>
    </source>
</evidence>
<dbReference type="PANTHER" id="PTHR11726">
    <property type="entry name" value="60S RIBOSOMAL PROTEIN L10"/>
    <property type="match status" value="1"/>
</dbReference>
<dbReference type="Proteomes" id="UP000001646">
    <property type="component" value="Chromosome 1"/>
</dbReference>
<dbReference type="GeneTree" id="ENSGT00390000003897"/>
<dbReference type="Gene3D" id="3.90.1170.10">
    <property type="entry name" value="Ribosomal protein L10e/L16"/>
    <property type="match status" value="1"/>
</dbReference>
<evidence type="ECO:0000256" key="1">
    <source>
        <dbReference type="ARBA" id="ARBA00008931"/>
    </source>
</evidence>
<dbReference type="InterPro" id="IPR001197">
    <property type="entry name" value="Ribosomal_uL16_euk_arch"/>
</dbReference>
<evidence type="ECO:0008006" key="6">
    <source>
        <dbReference type="Google" id="ProtNLM"/>
    </source>
</evidence>
<evidence type="ECO:0000313" key="4">
    <source>
        <dbReference type="Ensembl" id="ENSACAP00000040460.1"/>
    </source>
</evidence>
<evidence type="ECO:0000256" key="2">
    <source>
        <dbReference type="ARBA" id="ARBA00022980"/>
    </source>
</evidence>
<dbReference type="Pfam" id="PF00252">
    <property type="entry name" value="Ribosomal_L16"/>
    <property type="match status" value="1"/>
</dbReference>
<dbReference type="GO" id="GO:0022625">
    <property type="term" value="C:cytosolic large ribosomal subunit"/>
    <property type="evidence" value="ECO:0000318"/>
    <property type="project" value="GO_Central"/>
</dbReference>
<keyword evidence="3" id="KW-0687">Ribonucleoprotein</keyword>
<dbReference type="Ensembl" id="ENSACAT00000042533.1">
    <property type="protein sequence ID" value="ENSACAP00000040460.1"/>
    <property type="gene ID" value="ENSACAG00000042635.1"/>
</dbReference>
<evidence type="ECO:0000313" key="5">
    <source>
        <dbReference type="Proteomes" id="UP000001646"/>
    </source>
</evidence>
<dbReference type="GO" id="GO:0003735">
    <property type="term" value="F:structural constituent of ribosome"/>
    <property type="evidence" value="ECO:0000318"/>
    <property type="project" value="GO_Central"/>
</dbReference>
<dbReference type="SUPFAM" id="SSF54686">
    <property type="entry name" value="Ribosomal protein L16p/L10e"/>
    <property type="match status" value="1"/>
</dbReference>